<dbReference type="InterPro" id="IPR027056">
    <property type="entry name" value="Gluconate_2DH_su3"/>
</dbReference>
<dbReference type="Proteomes" id="UP001494902">
    <property type="component" value="Unassembled WGS sequence"/>
</dbReference>
<proteinExistence type="predicted"/>
<dbReference type="Pfam" id="PF13618">
    <property type="entry name" value="Gluconate_2-dh3"/>
    <property type="match status" value="1"/>
</dbReference>
<reference evidence="2 3" key="1">
    <citation type="submission" date="2024-03" db="EMBL/GenBank/DDBJ databases">
        <title>Draft genome sequence of Pseudonocardia nematodicida JCM 31783.</title>
        <authorList>
            <person name="Butdee W."/>
            <person name="Duangmal K."/>
        </authorList>
    </citation>
    <scope>NUCLEOTIDE SEQUENCE [LARGE SCALE GENOMIC DNA]</scope>
    <source>
        <strain evidence="2 3">JCM 31783</strain>
    </source>
</reference>
<protein>
    <submittedName>
        <fullName evidence="2">Gluconate 2-dehydrogenase subunit 3 family protein</fullName>
    </submittedName>
</protein>
<evidence type="ECO:0000256" key="1">
    <source>
        <dbReference type="SAM" id="MobiDB-lite"/>
    </source>
</evidence>
<dbReference type="EMBL" id="JBEDNQ010000001">
    <property type="protein sequence ID" value="MEQ3548890.1"/>
    <property type="molecule type" value="Genomic_DNA"/>
</dbReference>
<keyword evidence="3" id="KW-1185">Reference proteome</keyword>
<accession>A0ABV1K352</accession>
<organism evidence="2 3">
    <name type="scientific">Pseudonocardia nematodicida</name>
    <dbReference type="NCBI Taxonomy" id="1206997"/>
    <lineage>
        <taxon>Bacteria</taxon>
        <taxon>Bacillati</taxon>
        <taxon>Actinomycetota</taxon>
        <taxon>Actinomycetes</taxon>
        <taxon>Pseudonocardiales</taxon>
        <taxon>Pseudonocardiaceae</taxon>
        <taxon>Pseudonocardia</taxon>
    </lineage>
</organism>
<dbReference type="RefSeq" id="WP_349295985.1">
    <property type="nucleotide sequence ID" value="NZ_JBEDNQ010000001.1"/>
</dbReference>
<evidence type="ECO:0000313" key="2">
    <source>
        <dbReference type="EMBL" id="MEQ3548890.1"/>
    </source>
</evidence>
<sequence length="218" mass="23700">MNDAAANEALGEKPAPFGAPETAATPGEAGGFFETGRPRLGGLQDPVRFDETQTAVIDAVADTMIPPDPAWPTASELDLATFVGRYVTPSGYRNKHFPFAEEDDVKAGLDRLGQSFVDGDTAARTAAIAALEEAEDPLFEQLRALVYYGYYSRPVVTLAINKNLPAGRDYHGPPLPYGYLQTTEPWDEELLTEAQENGSYLETDDVVRVDLSQLSWAK</sequence>
<feature type="region of interest" description="Disordered" evidence="1">
    <location>
        <begin position="1"/>
        <end position="41"/>
    </location>
</feature>
<comment type="caution">
    <text evidence="2">The sequence shown here is derived from an EMBL/GenBank/DDBJ whole genome shotgun (WGS) entry which is preliminary data.</text>
</comment>
<evidence type="ECO:0000313" key="3">
    <source>
        <dbReference type="Proteomes" id="UP001494902"/>
    </source>
</evidence>
<gene>
    <name evidence="2" type="ORF">WIS52_00275</name>
</gene>
<name>A0ABV1K352_9PSEU</name>